<dbReference type="Proteomes" id="UP000234275">
    <property type="component" value="Unassembled WGS sequence"/>
</dbReference>
<reference evidence="2 3" key="1">
    <citation type="submission" date="2016-12" db="EMBL/GenBank/DDBJ databases">
        <title>The genomes of Aspergillus section Nigri reveals drivers in fungal speciation.</title>
        <authorList>
            <consortium name="DOE Joint Genome Institute"/>
            <person name="Vesth T.C."/>
            <person name="Nybo J."/>
            <person name="Theobald S."/>
            <person name="Brandl J."/>
            <person name="Frisvad J.C."/>
            <person name="Nielsen K.F."/>
            <person name="Lyhne E.K."/>
            <person name="Kogle M.E."/>
            <person name="Kuo A."/>
            <person name="Riley R."/>
            <person name="Clum A."/>
            <person name="Nolan M."/>
            <person name="Lipzen A."/>
            <person name="Salamov A."/>
            <person name="Henrissat B."/>
            <person name="Wiebenga A."/>
            <person name="De Vries R.P."/>
            <person name="Grigoriev I.V."/>
            <person name="Mortensen U.H."/>
            <person name="Andersen M.R."/>
            <person name="Baker S.E."/>
        </authorList>
    </citation>
    <scope>NUCLEOTIDE SEQUENCE [LARGE SCALE GENOMIC DNA]</scope>
    <source>
        <strain evidence="2 3">IBT 23096</strain>
    </source>
</reference>
<dbReference type="Pfam" id="PF14269">
    <property type="entry name" value="Arylsulfotran_2"/>
    <property type="match status" value="1"/>
</dbReference>
<feature type="chain" id="PRO_5014114227" description="Arylsulfotransferase" evidence="1">
    <location>
        <begin position="22"/>
        <end position="507"/>
    </location>
</feature>
<keyword evidence="3" id="KW-1185">Reference proteome</keyword>
<feature type="signal peptide" evidence="1">
    <location>
        <begin position="1"/>
        <end position="21"/>
    </location>
</feature>
<dbReference type="OrthoDB" id="5377172at2759"/>
<accession>A0A2I2G008</accession>
<organism evidence="2 3">
    <name type="scientific">Aspergillus steynii IBT 23096</name>
    <dbReference type="NCBI Taxonomy" id="1392250"/>
    <lineage>
        <taxon>Eukaryota</taxon>
        <taxon>Fungi</taxon>
        <taxon>Dikarya</taxon>
        <taxon>Ascomycota</taxon>
        <taxon>Pezizomycotina</taxon>
        <taxon>Eurotiomycetes</taxon>
        <taxon>Eurotiomycetidae</taxon>
        <taxon>Eurotiales</taxon>
        <taxon>Aspergillaceae</taxon>
        <taxon>Aspergillus</taxon>
        <taxon>Aspergillus subgen. Circumdati</taxon>
    </lineage>
</organism>
<dbReference type="GeneID" id="36561330"/>
<dbReference type="InterPro" id="IPR039535">
    <property type="entry name" value="ASST-like"/>
</dbReference>
<sequence>MQAALHIASLLLFWATTVASASDAEEAWPAQIYKSSSARPPVMNMTKSGQTSSGYLFLTPENSTTHAESSFIFDDHTLIWEGPPGNITNFFPQTLHGQQVLSYWNGATGEGGWGFGSIHLLNASYDEIYKITLAGNETWVSPLLAEFPSYIGKHEAFITEKGTILVTAINATRRDLRPFGGPADGWIQDSLFYEIDVKTNEILFRWSGAEHTDMIDPRDSSRLLAGNRDGRTQGTPWDYMHINSIFPLGDDYLVSFKCMNTIFLVQSDGSVRWRLNGLTGGDFTLGPRTNFISQHNVRVYEHRFIGDHEILSISMHNNGVTCNKTSIFPSNGLLLDVDVTSMQVTLNRRLYNPNDPVYSTARGNCQMLPDNHVLVGHGIVAKLEEYDEKGNLVLDARFGFSPTDGNYAAMRSAWVGTPRTSPQAVACRWSLDRTRLYVSWNGATDIEEWEVWTGDVEDGLQYRTHVKKTGFETAAIIDGTPLYVAVRAVGGTNHGKSSTAVEVNEVC</sequence>
<keyword evidence="1" id="KW-0732">Signal</keyword>
<dbReference type="STRING" id="1392250.A0A2I2G008"/>
<dbReference type="VEuPathDB" id="FungiDB:P170DRAFT_479128"/>
<dbReference type="PANTHER" id="PTHR35340">
    <property type="entry name" value="PQQ ENZYME REPEAT PROTEIN-RELATED"/>
    <property type="match status" value="1"/>
</dbReference>
<dbReference type="RefSeq" id="XP_024701513.1">
    <property type="nucleotide sequence ID" value="XM_024853632.1"/>
</dbReference>
<dbReference type="EMBL" id="MSFO01000007">
    <property type="protein sequence ID" value="PLB46211.1"/>
    <property type="molecule type" value="Genomic_DNA"/>
</dbReference>
<dbReference type="AlphaFoldDB" id="A0A2I2G008"/>
<dbReference type="PANTHER" id="PTHR35340:SF6">
    <property type="entry name" value="ASST-DOMAIN-CONTAINING PROTEIN"/>
    <property type="match status" value="1"/>
</dbReference>
<evidence type="ECO:0000256" key="1">
    <source>
        <dbReference type="SAM" id="SignalP"/>
    </source>
</evidence>
<comment type="caution">
    <text evidence="2">The sequence shown here is derived from an EMBL/GenBank/DDBJ whole genome shotgun (WGS) entry which is preliminary data.</text>
</comment>
<evidence type="ECO:0008006" key="4">
    <source>
        <dbReference type="Google" id="ProtNLM"/>
    </source>
</evidence>
<name>A0A2I2G008_9EURO</name>
<evidence type="ECO:0000313" key="3">
    <source>
        <dbReference type="Proteomes" id="UP000234275"/>
    </source>
</evidence>
<dbReference type="InterPro" id="IPR053143">
    <property type="entry name" value="Arylsulfate_ST"/>
</dbReference>
<gene>
    <name evidence="2" type="ORF">P170DRAFT_479128</name>
</gene>
<protein>
    <recommendedName>
        <fullName evidence="4">Arylsulfotransferase</fullName>
    </recommendedName>
</protein>
<evidence type="ECO:0000313" key="2">
    <source>
        <dbReference type="EMBL" id="PLB46211.1"/>
    </source>
</evidence>
<proteinExistence type="predicted"/>